<feature type="transmembrane region" description="Helical" evidence="6">
    <location>
        <begin position="222"/>
        <end position="241"/>
    </location>
</feature>
<accession>A0ABR4E5R0</accession>
<organism evidence="7 8">
    <name type="scientific">Diaporthe vaccinii</name>
    <dbReference type="NCBI Taxonomy" id="105482"/>
    <lineage>
        <taxon>Eukaryota</taxon>
        <taxon>Fungi</taxon>
        <taxon>Dikarya</taxon>
        <taxon>Ascomycota</taxon>
        <taxon>Pezizomycotina</taxon>
        <taxon>Sordariomycetes</taxon>
        <taxon>Sordariomycetidae</taxon>
        <taxon>Diaporthales</taxon>
        <taxon>Diaporthaceae</taxon>
        <taxon>Diaporthe</taxon>
        <taxon>Diaporthe eres species complex</taxon>
    </lineage>
</organism>
<evidence type="ECO:0000256" key="1">
    <source>
        <dbReference type="ARBA" id="ARBA00004141"/>
    </source>
</evidence>
<evidence type="ECO:0000256" key="5">
    <source>
        <dbReference type="SAM" id="MobiDB-lite"/>
    </source>
</evidence>
<feature type="transmembrane region" description="Helical" evidence="6">
    <location>
        <begin position="516"/>
        <end position="535"/>
    </location>
</feature>
<evidence type="ECO:0000313" key="7">
    <source>
        <dbReference type="EMBL" id="KAL2277691.1"/>
    </source>
</evidence>
<keyword evidence="2 6" id="KW-0812">Transmembrane</keyword>
<feature type="transmembrane region" description="Helical" evidence="6">
    <location>
        <begin position="162"/>
        <end position="185"/>
    </location>
</feature>
<evidence type="ECO:0008006" key="9">
    <source>
        <dbReference type="Google" id="ProtNLM"/>
    </source>
</evidence>
<evidence type="ECO:0000256" key="4">
    <source>
        <dbReference type="ARBA" id="ARBA00023136"/>
    </source>
</evidence>
<evidence type="ECO:0000256" key="6">
    <source>
        <dbReference type="SAM" id="Phobius"/>
    </source>
</evidence>
<dbReference type="PANTHER" id="PTHR23502:SF30">
    <property type="entry name" value="TRANSPORTER, PUTATIVE (AFU_ORTHOLOGUE AFUA_8G04702)-RELATED"/>
    <property type="match status" value="1"/>
</dbReference>
<evidence type="ECO:0000256" key="3">
    <source>
        <dbReference type="ARBA" id="ARBA00022989"/>
    </source>
</evidence>
<dbReference type="InterPro" id="IPR011701">
    <property type="entry name" value="MFS"/>
</dbReference>
<evidence type="ECO:0000256" key="2">
    <source>
        <dbReference type="ARBA" id="ARBA00022692"/>
    </source>
</evidence>
<keyword evidence="3 6" id="KW-1133">Transmembrane helix</keyword>
<comment type="subcellular location">
    <subcellularLocation>
        <location evidence="1">Membrane</location>
        <topology evidence="1">Multi-pass membrane protein</topology>
    </subcellularLocation>
</comment>
<dbReference type="Proteomes" id="UP001600888">
    <property type="component" value="Unassembled WGS sequence"/>
</dbReference>
<feature type="transmembrane region" description="Helical" evidence="6">
    <location>
        <begin position="133"/>
        <end position="150"/>
    </location>
</feature>
<dbReference type="PANTHER" id="PTHR23502">
    <property type="entry name" value="MAJOR FACILITATOR SUPERFAMILY"/>
    <property type="match status" value="1"/>
</dbReference>
<name>A0ABR4E5R0_9PEZI</name>
<proteinExistence type="predicted"/>
<reference evidence="7 8" key="1">
    <citation type="submission" date="2024-03" db="EMBL/GenBank/DDBJ databases">
        <title>A high-quality draft genome sequence of Diaporthe vaccinii, a causative agent of upright dieback and viscid rot disease in cranberry plants.</title>
        <authorList>
            <person name="Sarrasin M."/>
            <person name="Lang B.F."/>
            <person name="Burger G."/>
        </authorList>
    </citation>
    <scope>NUCLEOTIDE SEQUENCE [LARGE SCALE GENOMIC DNA]</scope>
    <source>
        <strain evidence="7 8">IS7</strain>
    </source>
</reference>
<keyword evidence="4 6" id="KW-0472">Membrane</keyword>
<dbReference type="EMBL" id="JBAWTH010000095">
    <property type="protein sequence ID" value="KAL2277691.1"/>
    <property type="molecule type" value="Genomic_DNA"/>
</dbReference>
<feature type="transmembrane region" description="Helical" evidence="6">
    <location>
        <begin position="447"/>
        <end position="473"/>
    </location>
</feature>
<dbReference type="SUPFAM" id="SSF103473">
    <property type="entry name" value="MFS general substrate transporter"/>
    <property type="match status" value="1"/>
</dbReference>
<feature type="region of interest" description="Disordered" evidence="5">
    <location>
        <begin position="277"/>
        <end position="300"/>
    </location>
</feature>
<sequence>MSQHPAPAEDASISPLPPGTAQLVDLDGTMATKHADGKGVRDIVLIPRPSDDPEDPLNWSFRRKLLSTSCVVVYTVLLALPSSAVYSVVTPIRKATGLTLTDLNNGTGIMFLFYGWGCIIWQPLALQYGKRPAYLLSLIANIIIMATAPLCTTSHTYQASRILLGLFGAPVESLCEISIADIWFIHERHKYMAWYGWSLALTGKLAPMISGLINTGMGWEWTLWWCAIFNGIAFIYCFLFMEETNYDRRHADSPVSDGEEKAPNSVLENINMSSTADAAPADKGLDSKEKPPTSPSSDIEEAQVIKPRKTYWQKLTLKDKPRPNRVLDIALAPFKGFLYPPVVYAGLMYGANSLVWSGVQNATAGTVYTTKYGWSTTDVSGAYAAGVIGTITGGYYSGKVGRMLTVRLARRNNGTSEPEHILYLFVASMVLVPFSLVLYGVGVVYHIHWFGLVFSQFLLANSNALCVSAALTYAISSYRELSGGMVVTCVLIRNTLSFAINYAITPWLEATGYLNTYVTVAVIGFVWNASLFGMVRWGRRMREATAQRYWRDVKRARDKGLSE</sequence>
<gene>
    <name evidence="7" type="ORF">FJTKL_15277</name>
</gene>
<dbReference type="Pfam" id="PF07690">
    <property type="entry name" value="MFS_1"/>
    <property type="match status" value="1"/>
</dbReference>
<dbReference type="InterPro" id="IPR036259">
    <property type="entry name" value="MFS_trans_sf"/>
</dbReference>
<dbReference type="Gene3D" id="1.20.1250.20">
    <property type="entry name" value="MFS general substrate transporter like domains"/>
    <property type="match status" value="1"/>
</dbReference>
<feature type="transmembrane region" description="Helical" evidence="6">
    <location>
        <begin position="485"/>
        <end position="504"/>
    </location>
</feature>
<feature type="transmembrane region" description="Helical" evidence="6">
    <location>
        <begin position="421"/>
        <end position="441"/>
    </location>
</feature>
<comment type="caution">
    <text evidence="7">The sequence shown here is derived from an EMBL/GenBank/DDBJ whole genome shotgun (WGS) entry which is preliminary data.</text>
</comment>
<protein>
    <recommendedName>
        <fullName evidence="9">Major facilitator superfamily transporter</fullName>
    </recommendedName>
</protein>
<keyword evidence="8" id="KW-1185">Reference proteome</keyword>
<feature type="transmembrane region" description="Helical" evidence="6">
    <location>
        <begin position="65"/>
        <end position="89"/>
    </location>
</feature>
<evidence type="ECO:0000313" key="8">
    <source>
        <dbReference type="Proteomes" id="UP001600888"/>
    </source>
</evidence>
<feature type="transmembrane region" description="Helical" evidence="6">
    <location>
        <begin position="109"/>
        <end position="126"/>
    </location>
</feature>
<feature type="transmembrane region" description="Helical" evidence="6">
    <location>
        <begin position="192"/>
        <end position="210"/>
    </location>
</feature>